<feature type="transmembrane region" description="Helical" evidence="1">
    <location>
        <begin position="45"/>
        <end position="66"/>
    </location>
</feature>
<dbReference type="PANTHER" id="PTHR35797:SF1">
    <property type="entry name" value="PROTEASE"/>
    <property type="match status" value="1"/>
</dbReference>
<feature type="transmembrane region" description="Helical" evidence="1">
    <location>
        <begin position="183"/>
        <end position="201"/>
    </location>
</feature>
<accession>A0ABR7HFB6</accession>
<keyword evidence="1" id="KW-1133">Transmembrane helix</keyword>
<keyword evidence="3" id="KW-0482">Metalloprotease</keyword>
<feature type="transmembrane region" description="Helical" evidence="1">
    <location>
        <begin position="12"/>
        <end position="33"/>
    </location>
</feature>
<protein>
    <submittedName>
        <fullName evidence="3">CPBP family intramembrane metalloprotease</fullName>
    </submittedName>
</protein>
<proteinExistence type="predicted"/>
<evidence type="ECO:0000313" key="4">
    <source>
        <dbReference type="Proteomes" id="UP000634672"/>
    </source>
</evidence>
<dbReference type="RefSeq" id="WP_187024384.1">
    <property type="nucleotide sequence ID" value="NZ_JACOPB010000022.1"/>
</dbReference>
<keyword evidence="3" id="KW-0645">Protease</keyword>
<keyword evidence="4" id="KW-1185">Reference proteome</keyword>
<sequence length="268" mass="30426">MTDKKIAIQFTVVTFIIAYATAGALIFLGQFGYRVYNFTNTFGQFVSNIPFAIYILSPGIASYFVLKKNKQITSLRGWLKNVFYVKSNIYPYLFVMFGLVIYFGIHLAVSGHALTEFPLYVFLLSLPGNLIIGGLEESGWMYILQPILDKKYGYLLSSLFTGIIWICWHIPLFYIPGTNHGDGLINFGMFAVQCLAFRFFFGAVYKVSGKSRIFMCVLFHTMFNAASAVFVTITMNWTGTITANTAIIFASIVTVLMYYKRHRQRAIQ</sequence>
<dbReference type="InterPro" id="IPR042150">
    <property type="entry name" value="MmRce1-like"/>
</dbReference>
<comment type="caution">
    <text evidence="3">The sequence shown here is derived from an EMBL/GenBank/DDBJ whole genome shotgun (WGS) entry which is preliminary data.</text>
</comment>
<keyword evidence="3" id="KW-0378">Hydrolase</keyword>
<feature type="transmembrane region" description="Helical" evidence="1">
    <location>
        <begin position="213"/>
        <end position="235"/>
    </location>
</feature>
<reference evidence="3 4" key="1">
    <citation type="submission" date="2020-08" db="EMBL/GenBank/DDBJ databases">
        <title>Genome public.</title>
        <authorList>
            <person name="Liu C."/>
            <person name="Sun Q."/>
        </authorList>
    </citation>
    <scope>NUCLEOTIDE SEQUENCE [LARGE SCALE GENOMIC DNA]</scope>
    <source>
        <strain evidence="3 4">NSJ-66</strain>
    </source>
</reference>
<feature type="transmembrane region" description="Helical" evidence="1">
    <location>
        <begin position="155"/>
        <end position="177"/>
    </location>
</feature>
<keyword evidence="1" id="KW-0812">Transmembrane</keyword>
<feature type="transmembrane region" description="Helical" evidence="1">
    <location>
        <begin position="241"/>
        <end position="259"/>
    </location>
</feature>
<feature type="domain" description="CAAX prenyl protease 2/Lysostaphin resistance protein A-like" evidence="2">
    <location>
        <begin position="122"/>
        <end position="225"/>
    </location>
</feature>
<organism evidence="3 4">
    <name type="scientific">Hungatella hominis</name>
    <dbReference type="NCBI Taxonomy" id="2763050"/>
    <lineage>
        <taxon>Bacteria</taxon>
        <taxon>Bacillati</taxon>
        <taxon>Bacillota</taxon>
        <taxon>Clostridia</taxon>
        <taxon>Lachnospirales</taxon>
        <taxon>Lachnospiraceae</taxon>
        <taxon>Hungatella</taxon>
    </lineage>
</organism>
<dbReference type="Proteomes" id="UP000634672">
    <property type="component" value="Unassembled WGS sequence"/>
</dbReference>
<feature type="transmembrane region" description="Helical" evidence="1">
    <location>
        <begin position="87"/>
        <end position="105"/>
    </location>
</feature>
<evidence type="ECO:0000313" key="3">
    <source>
        <dbReference type="EMBL" id="MBC5711848.1"/>
    </source>
</evidence>
<evidence type="ECO:0000256" key="1">
    <source>
        <dbReference type="SAM" id="Phobius"/>
    </source>
</evidence>
<dbReference type="InterPro" id="IPR003675">
    <property type="entry name" value="Rce1/LyrA-like_dom"/>
</dbReference>
<keyword evidence="1" id="KW-0472">Membrane</keyword>
<dbReference type="PANTHER" id="PTHR35797">
    <property type="entry name" value="PROTEASE-RELATED"/>
    <property type="match status" value="1"/>
</dbReference>
<feature type="transmembrane region" description="Helical" evidence="1">
    <location>
        <begin position="117"/>
        <end position="135"/>
    </location>
</feature>
<name>A0ABR7HFB6_9FIRM</name>
<dbReference type="Pfam" id="PF02517">
    <property type="entry name" value="Rce1-like"/>
    <property type="match status" value="1"/>
</dbReference>
<dbReference type="EMBL" id="JACOPB010000022">
    <property type="protein sequence ID" value="MBC5711848.1"/>
    <property type="molecule type" value="Genomic_DNA"/>
</dbReference>
<gene>
    <name evidence="3" type="ORF">H8S75_28370</name>
</gene>
<evidence type="ECO:0000259" key="2">
    <source>
        <dbReference type="Pfam" id="PF02517"/>
    </source>
</evidence>
<dbReference type="GO" id="GO:0008237">
    <property type="term" value="F:metallopeptidase activity"/>
    <property type="evidence" value="ECO:0007669"/>
    <property type="project" value="UniProtKB-KW"/>
</dbReference>